<dbReference type="PANTHER" id="PTHR30383:SF5">
    <property type="entry name" value="SGNH HYDROLASE-TYPE ESTERASE DOMAIN-CONTAINING PROTEIN"/>
    <property type="match status" value="1"/>
</dbReference>
<feature type="chain" id="PRO_5034868176" description="CBM1 domain-containing protein" evidence="3">
    <location>
        <begin position="21"/>
        <end position="303"/>
    </location>
</feature>
<evidence type="ECO:0000256" key="2">
    <source>
        <dbReference type="SAM" id="MobiDB-lite"/>
    </source>
</evidence>
<accession>A0A8H5HSU4</accession>
<evidence type="ECO:0000256" key="3">
    <source>
        <dbReference type="SAM" id="SignalP"/>
    </source>
</evidence>
<dbReference type="InterPro" id="IPR051532">
    <property type="entry name" value="Ester_Hydrolysis_Enzymes"/>
</dbReference>
<dbReference type="SUPFAM" id="SSF57180">
    <property type="entry name" value="Cellulose-binding domain"/>
    <property type="match status" value="1"/>
</dbReference>
<dbReference type="InterPro" id="IPR036514">
    <property type="entry name" value="SGNH_hydro_sf"/>
</dbReference>
<name>A0A8H5HSU4_9AGAR</name>
<evidence type="ECO:0000313" key="6">
    <source>
        <dbReference type="Proteomes" id="UP000518752"/>
    </source>
</evidence>
<evidence type="ECO:0000259" key="4">
    <source>
        <dbReference type="PROSITE" id="PS51164"/>
    </source>
</evidence>
<dbReference type="Gene3D" id="3.40.50.1110">
    <property type="entry name" value="SGNH hydrolase"/>
    <property type="match status" value="1"/>
</dbReference>
<dbReference type="GO" id="GO:0030248">
    <property type="term" value="F:cellulose binding"/>
    <property type="evidence" value="ECO:0007669"/>
    <property type="project" value="InterPro"/>
</dbReference>
<evidence type="ECO:0000313" key="5">
    <source>
        <dbReference type="EMBL" id="KAF5388818.1"/>
    </source>
</evidence>
<dbReference type="GO" id="GO:0005975">
    <property type="term" value="P:carbohydrate metabolic process"/>
    <property type="evidence" value="ECO:0007669"/>
    <property type="project" value="InterPro"/>
</dbReference>
<dbReference type="InterPro" id="IPR035971">
    <property type="entry name" value="CBD_sf"/>
</dbReference>
<keyword evidence="6" id="KW-1185">Reference proteome</keyword>
<dbReference type="PANTHER" id="PTHR30383">
    <property type="entry name" value="THIOESTERASE 1/PROTEASE 1/LYSOPHOSPHOLIPASE L1"/>
    <property type="match status" value="1"/>
</dbReference>
<proteinExistence type="predicted"/>
<dbReference type="OrthoDB" id="2119228at2759"/>
<dbReference type="SMART" id="SM00236">
    <property type="entry name" value="fCBD"/>
    <property type="match status" value="1"/>
</dbReference>
<feature type="region of interest" description="Disordered" evidence="2">
    <location>
        <begin position="63"/>
        <end position="86"/>
    </location>
</feature>
<dbReference type="InterPro" id="IPR013830">
    <property type="entry name" value="SGNH_hydro"/>
</dbReference>
<gene>
    <name evidence="5" type="ORF">D9757_005585</name>
</gene>
<comment type="caution">
    <text evidence="5">The sequence shown here is derived from an EMBL/GenBank/DDBJ whole genome shotgun (WGS) entry which is preliminary data.</text>
</comment>
<dbReference type="GO" id="GO:0005576">
    <property type="term" value="C:extracellular region"/>
    <property type="evidence" value="ECO:0007669"/>
    <property type="project" value="InterPro"/>
</dbReference>
<feature type="domain" description="CBM1" evidence="4">
    <location>
        <begin position="20"/>
        <end position="56"/>
    </location>
</feature>
<dbReference type="EMBL" id="JAACJN010000026">
    <property type="protein sequence ID" value="KAF5388818.1"/>
    <property type="molecule type" value="Genomic_DNA"/>
</dbReference>
<dbReference type="Pfam" id="PF13472">
    <property type="entry name" value="Lipase_GDSL_2"/>
    <property type="match status" value="1"/>
</dbReference>
<feature type="signal peptide" evidence="3">
    <location>
        <begin position="1"/>
        <end position="20"/>
    </location>
</feature>
<dbReference type="CDD" id="cd01833">
    <property type="entry name" value="XynB_like"/>
    <property type="match status" value="1"/>
</dbReference>
<dbReference type="SUPFAM" id="SSF52266">
    <property type="entry name" value="SGNH hydrolase"/>
    <property type="match status" value="1"/>
</dbReference>
<dbReference type="Proteomes" id="UP000518752">
    <property type="component" value="Unassembled WGS sequence"/>
</dbReference>
<dbReference type="AlphaFoldDB" id="A0A8H5HSU4"/>
<dbReference type="Pfam" id="PF00734">
    <property type="entry name" value="CBM_1"/>
    <property type="match status" value="1"/>
</dbReference>
<keyword evidence="1 3" id="KW-0732">Signal</keyword>
<organism evidence="5 6">
    <name type="scientific">Collybiopsis confluens</name>
    <dbReference type="NCBI Taxonomy" id="2823264"/>
    <lineage>
        <taxon>Eukaryota</taxon>
        <taxon>Fungi</taxon>
        <taxon>Dikarya</taxon>
        <taxon>Basidiomycota</taxon>
        <taxon>Agaricomycotina</taxon>
        <taxon>Agaricomycetes</taxon>
        <taxon>Agaricomycetidae</taxon>
        <taxon>Agaricales</taxon>
        <taxon>Marasmiineae</taxon>
        <taxon>Omphalotaceae</taxon>
        <taxon>Collybiopsis</taxon>
    </lineage>
</organism>
<sequence length="303" mass="31719">MVFVFRTFITFCILAGLALAQSQEWGQCGGIGWPGPTTCVSGTICTVMNPYYSQCIPGSVASTPSSPTTIPSSSTKSTTSPTPTSTGITGLNIRLLPLGDSITFGFTSSDGNGYRATLHNVLQPGNTLDFIGSIKSGTMVDNDNEGHVGATIQQIAQAAVNPLALPARPNVVLLMAGTNDMIDIPGSANTSAPTQLSSLIDTIFTTCPDATIIVSTLTPLTITTNIQTQVNTFNTIITQMINARTAAGQHILVAQSMATTILPSDLIDGIHPTDAGYIKMANVWYPVIEQAARNGWIGKPVTV</sequence>
<reference evidence="5 6" key="1">
    <citation type="journal article" date="2020" name="ISME J.">
        <title>Uncovering the hidden diversity of litter-decomposition mechanisms in mushroom-forming fungi.</title>
        <authorList>
            <person name="Floudas D."/>
            <person name="Bentzer J."/>
            <person name="Ahren D."/>
            <person name="Johansson T."/>
            <person name="Persson P."/>
            <person name="Tunlid A."/>
        </authorList>
    </citation>
    <scope>NUCLEOTIDE SEQUENCE [LARGE SCALE GENOMIC DNA]</scope>
    <source>
        <strain evidence="5 6">CBS 406.79</strain>
    </source>
</reference>
<protein>
    <recommendedName>
        <fullName evidence="4">CBM1 domain-containing protein</fullName>
    </recommendedName>
</protein>
<evidence type="ECO:0000256" key="1">
    <source>
        <dbReference type="ARBA" id="ARBA00022729"/>
    </source>
</evidence>
<dbReference type="InterPro" id="IPR000254">
    <property type="entry name" value="CBD"/>
</dbReference>
<dbReference type="GO" id="GO:0004622">
    <property type="term" value="F:phosphatidylcholine lysophospholipase activity"/>
    <property type="evidence" value="ECO:0007669"/>
    <property type="project" value="TreeGrafter"/>
</dbReference>
<dbReference type="PROSITE" id="PS00562">
    <property type="entry name" value="CBM1_1"/>
    <property type="match status" value="1"/>
</dbReference>
<dbReference type="PROSITE" id="PS51164">
    <property type="entry name" value="CBM1_2"/>
    <property type="match status" value="1"/>
</dbReference>